<evidence type="ECO:0000313" key="2">
    <source>
        <dbReference type="Proteomes" id="UP000314294"/>
    </source>
</evidence>
<gene>
    <name evidence="1" type="ORF">EYF80_002240</name>
</gene>
<proteinExistence type="predicted"/>
<protein>
    <submittedName>
        <fullName evidence="1">Uncharacterized protein</fullName>
    </submittedName>
</protein>
<keyword evidence="2" id="KW-1185">Reference proteome</keyword>
<evidence type="ECO:0000313" key="1">
    <source>
        <dbReference type="EMBL" id="TNN87523.1"/>
    </source>
</evidence>
<comment type="caution">
    <text evidence="1">The sequence shown here is derived from an EMBL/GenBank/DDBJ whole genome shotgun (WGS) entry which is preliminary data.</text>
</comment>
<dbReference type="EMBL" id="SRLO01000010">
    <property type="protein sequence ID" value="TNN87523.1"/>
    <property type="molecule type" value="Genomic_DNA"/>
</dbReference>
<accession>A0A4Z2JCM0</accession>
<dbReference type="Proteomes" id="UP000314294">
    <property type="component" value="Unassembled WGS sequence"/>
</dbReference>
<organism evidence="1 2">
    <name type="scientific">Liparis tanakae</name>
    <name type="common">Tanaka's snailfish</name>
    <dbReference type="NCBI Taxonomy" id="230148"/>
    <lineage>
        <taxon>Eukaryota</taxon>
        <taxon>Metazoa</taxon>
        <taxon>Chordata</taxon>
        <taxon>Craniata</taxon>
        <taxon>Vertebrata</taxon>
        <taxon>Euteleostomi</taxon>
        <taxon>Actinopterygii</taxon>
        <taxon>Neopterygii</taxon>
        <taxon>Teleostei</taxon>
        <taxon>Neoteleostei</taxon>
        <taxon>Acanthomorphata</taxon>
        <taxon>Eupercaria</taxon>
        <taxon>Perciformes</taxon>
        <taxon>Cottioidei</taxon>
        <taxon>Cottales</taxon>
        <taxon>Liparidae</taxon>
        <taxon>Liparis</taxon>
    </lineage>
</organism>
<dbReference type="AlphaFoldDB" id="A0A4Z2JCM0"/>
<sequence>MSQCCLATVDEGHNVLWGDHSLREIGPEQMKLLTEMTDQSPTLTAAEQCANTERDGPSPGSSALKARL</sequence>
<name>A0A4Z2JCM0_9TELE</name>
<reference evidence="1 2" key="1">
    <citation type="submission" date="2019-03" db="EMBL/GenBank/DDBJ databases">
        <title>First draft genome of Liparis tanakae, snailfish: a comprehensive survey of snailfish specific genes.</title>
        <authorList>
            <person name="Kim W."/>
            <person name="Song I."/>
            <person name="Jeong J.-H."/>
            <person name="Kim D."/>
            <person name="Kim S."/>
            <person name="Ryu S."/>
            <person name="Song J.Y."/>
            <person name="Lee S.K."/>
        </authorList>
    </citation>
    <scope>NUCLEOTIDE SEQUENCE [LARGE SCALE GENOMIC DNA]</scope>
    <source>
        <tissue evidence="1">Muscle</tissue>
    </source>
</reference>